<dbReference type="EMBL" id="GGEC01077656">
    <property type="protein sequence ID" value="MBX58140.1"/>
    <property type="molecule type" value="Transcribed_RNA"/>
</dbReference>
<dbReference type="AlphaFoldDB" id="A0A2P2PTS6"/>
<evidence type="ECO:0000313" key="1">
    <source>
        <dbReference type="EMBL" id="MBX58140.1"/>
    </source>
</evidence>
<name>A0A2P2PTS6_RHIMU</name>
<accession>A0A2P2PTS6</accession>
<organism evidence="1">
    <name type="scientific">Rhizophora mucronata</name>
    <name type="common">Asiatic mangrove</name>
    <dbReference type="NCBI Taxonomy" id="61149"/>
    <lineage>
        <taxon>Eukaryota</taxon>
        <taxon>Viridiplantae</taxon>
        <taxon>Streptophyta</taxon>
        <taxon>Embryophyta</taxon>
        <taxon>Tracheophyta</taxon>
        <taxon>Spermatophyta</taxon>
        <taxon>Magnoliopsida</taxon>
        <taxon>eudicotyledons</taxon>
        <taxon>Gunneridae</taxon>
        <taxon>Pentapetalae</taxon>
        <taxon>rosids</taxon>
        <taxon>fabids</taxon>
        <taxon>Malpighiales</taxon>
        <taxon>Rhizophoraceae</taxon>
        <taxon>Rhizophora</taxon>
    </lineage>
</organism>
<protein>
    <submittedName>
        <fullName evidence="1">Uncharacterized protein</fullName>
    </submittedName>
</protein>
<reference evidence="1" key="1">
    <citation type="submission" date="2018-02" db="EMBL/GenBank/DDBJ databases">
        <title>Rhizophora mucronata_Transcriptome.</title>
        <authorList>
            <person name="Meera S.P."/>
            <person name="Sreeshan A."/>
            <person name="Augustine A."/>
        </authorList>
    </citation>
    <scope>NUCLEOTIDE SEQUENCE</scope>
    <source>
        <tissue evidence="1">Leaf</tissue>
    </source>
</reference>
<proteinExistence type="predicted"/>
<sequence>MQSYVAKFGATLLTTNT</sequence>